<feature type="transmembrane region" description="Helical" evidence="1">
    <location>
        <begin position="162"/>
        <end position="181"/>
    </location>
</feature>
<dbReference type="CDD" id="cd08579">
    <property type="entry name" value="GDPD_memb_like"/>
    <property type="match status" value="1"/>
</dbReference>
<dbReference type="EC" id="3.1.4.46" evidence="3"/>
<evidence type="ECO:0000313" key="3">
    <source>
        <dbReference type="EMBL" id="QDT60290.1"/>
    </source>
</evidence>
<feature type="transmembrane region" description="Helical" evidence="1">
    <location>
        <begin position="323"/>
        <end position="342"/>
    </location>
</feature>
<dbReference type="Pfam" id="PF03009">
    <property type="entry name" value="GDPD"/>
    <property type="match status" value="1"/>
</dbReference>
<dbReference type="InterPro" id="IPR030395">
    <property type="entry name" value="GP_PDE_dom"/>
</dbReference>
<dbReference type="Gene3D" id="3.20.20.190">
    <property type="entry name" value="Phosphatidylinositol (PI) phosphodiesterase"/>
    <property type="match status" value="1"/>
</dbReference>
<dbReference type="InterPro" id="IPR018476">
    <property type="entry name" value="GlyceroP-diester-Pdiesterase_M"/>
</dbReference>
<dbReference type="OrthoDB" id="238714at2"/>
<evidence type="ECO:0000259" key="2">
    <source>
        <dbReference type="PROSITE" id="PS51704"/>
    </source>
</evidence>
<dbReference type="AlphaFoldDB" id="A0A517SVY8"/>
<organism evidence="3 4">
    <name type="scientific">Stieleria bergensis</name>
    <dbReference type="NCBI Taxonomy" id="2528025"/>
    <lineage>
        <taxon>Bacteria</taxon>
        <taxon>Pseudomonadati</taxon>
        <taxon>Planctomycetota</taxon>
        <taxon>Planctomycetia</taxon>
        <taxon>Pirellulales</taxon>
        <taxon>Pirellulaceae</taxon>
        <taxon>Stieleria</taxon>
    </lineage>
</organism>
<keyword evidence="1" id="KW-0812">Transmembrane</keyword>
<feature type="transmembrane region" description="Helical" evidence="1">
    <location>
        <begin position="63"/>
        <end position="82"/>
    </location>
</feature>
<accession>A0A517SVY8</accession>
<dbReference type="PANTHER" id="PTHR46211">
    <property type="entry name" value="GLYCEROPHOSPHORYL DIESTER PHOSPHODIESTERASE"/>
    <property type="match status" value="1"/>
</dbReference>
<feature type="transmembrane region" description="Helical" evidence="1">
    <location>
        <begin position="21"/>
        <end position="43"/>
    </location>
</feature>
<feature type="domain" description="GP-PDE" evidence="2">
    <location>
        <begin position="351"/>
        <end position="581"/>
    </location>
</feature>
<sequence length="603" mass="66651">MFQSVLSIIRSSWKSLLVADLFSKLIAFIILTPLVSLLFRLFLTLSGREILADTDIATFFLHPIGWLTLFIVGGTFIATLLLQQSLLMTIGFSSQQGLKVGVLSSVAFAYRNAANLFIVSVSIIWRLALLCLPFLAVGGAVYWLMLTDHDINYYLTEKPPKFYAACGMIGSLLAVMIVLVARSIAHWFVALPLLLFERHPAAECLHASRQRLKGHEKQIITTVLLWLVAFFCLSLAINAITLQVGEFIVPNSPGSLYRLAFSLGTVVILWSVTHYALSLLGVMSFSSVLVSVYSVWGMRGNTLTLPDEHEIEKSGLRLTRGRVAAVFVLFLIGASLIGAWAIHSFELNDHVAVTAHRGASGRAPENSMASVEAAIEDQADWVEIDVQETSDGAVVVIHDSDLMKVGGPPVKVWNMTSDQIRSIDIGSSFSKEFSDQRVPLLADVLKRCQGKIKVNIELKYYGHDQDLEQRVIDLVEAHGMQDQVAIMSLDANAVAMVRRLRPDWYVGLLTAVAIGDLTRKDVNFLAVNTSLATQAFVLHAHQRDKEVAVWTVNDSATISRMLSRGVDNLITDEPKLARKILEERASMSPLERLLIAFAHQLTR</sequence>
<protein>
    <submittedName>
        <fullName evidence="3">Glycerophosphoryl diester phosphodiesterase</fullName>
        <ecNumber evidence="3">3.1.4.46</ecNumber>
    </submittedName>
</protein>
<feature type="transmembrane region" description="Helical" evidence="1">
    <location>
        <begin position="116"/>
        <end position="142"/>
    </location>
</feature>
<evidence type="ECO:0000313" key="4">
    <source>
        <dbReference type="Proteomes" id="UP000315003"/>
    </source>
</evidence>
<dbReference type="GO" id="GO:0006629">
    <property type="term" value="P:lipid metabolic process"/>
    <property type="evidence" value="ECO:0007669"/>
    <property type="project" value="InterPro"/>
</dbReference>
<dbReference type="SUPFAM" id="SSF51695">
    <property type="entry name" value="PLC-like phosphodiesterases"/>
    <property type="match status" value="1"/>
</dbReference>
<dbReference type="Pfam" id="PF10110">
    <property type="entry name" value="GPDPase_memb"/>
    <property type="match status" value="1"/>
</dbReference>
<dbReference type="Proteomes" id="UP000315003">
    <property type="component" value="Chromosome"/>
</dbReference>
<keyword evidence="4" id="KW-1185">Reference proteome</keyword>
<dbReference type="GO" id="GO:0008889">
    <property type="term" value="F:glycerophosphodiester phosphodiesterase activity"/>
    <property type="evidence" value="ECO:0007669"/>
    <property type="project" value="UniProtKB-EC"/>
</dbReference>
<dbReference type="RefSeq" id="WP_145272764.1">
    <property type="nucleotide sequence ID" value="NZ_CP036272.1"/>
</dbReference>
<keyword evidence="3" id="KW-0378">Hydrolase</keyword>
<reference evidence="3 4" key="1">
    <citation type="submission" date="2019-02" db="EMBL/GenBank/DDBJ databases">
        <title>Deep-cultivation of Planctomycetes and their phenomic and genomic characterization uncovers novel biology.</title>
        <authorList>
            <person name="Wiegand S."/>
            <person name="Jogler M."/>
            <person name="Boedeker C."/>
            <person name="Pinto D."/>
            <person name="Vollmers J."/>
            <person name="Rivas-Marin E."/>
            <person name="Kohn T."/>
            <person name="Peeters S.H."/>
            <person name="Heuer A."/>
            <person name="Rast P."/>
            <person name="Oberbeckmann S."/>
            <person name="Bunk B."/>
            <person name="Jeske O."/>
            <person name="Meyerdierks A."/>
            <person name="Storesund J.E."/>
            <person name="Kallscheuer N."/>
            <person name="Luecker S."/>
            <person name="Lage O.M."/>
            <person name="Pohl T."/>
            <person name="Merkel B.J."/>
            <person name="Hornburger P."/>
            <person name="Mueller R.-W."/>
            <person name="Bruemmer F."/>
            <person name="Labrenz M."/>
            <person name="Spormann A.M."/>
            <person name="Op den Camp H."/>
            <person name="Overmann J."/>
            <person name="Amann R."/>
            <person name="Jetten M.S.M."/>
            <person name="Mascher T."/>
            <person name="Medema M.H."/>
            <person name="Devos D.P."/>
            <person name="Kaster A.-K."/>
            <person name="Ovreas L."/>
            <person name="Rohde M."/>
            <person name="Galperin M.Y."/>
            <person name="Jogler C."/>
        </authorList>
    </citation>
    <scope>NUCLEOTIDE SEQUENCE [LARGE SCALE GENOMIC DNA]</scope>
    <source>
        <strain evidence="3 4">SV_7m_r</strain>
    </source>
</reference>
<keyword evidence="1" id="KW-0472">Membrane</keyword>
<dbReference type="PROSITE" id="PS51704">
    <property type="entry name" value="GP_PDE"/>
    <property type="match status" value="1"/>
</dbReference>
<feature type="transmembrane region" description="Helical" evidence="1">
    <location>
        <begin position="260"/>
        <end position="293"/>
    </location>
</feature>
<keyword evidence="1" id="KW-1133">Transmembrane helix</keyword>
<gene>
    <name evidence="3" type="primary">ugpQ</name>
    <name evidence="3" type="ORF">SV7mr_28100</name>
</gene>
<name>A0A517SVY8_9BACT</name>
<evidence type="ECO:0000256" key="1">
    <source>
        <dbReference type="SAM" id="Phobius"/>
    </source>
</evidence>
<dbReference type="EMBL" id="CP036272">
    <property type="protein sequence ID" value="QDT60290.1"/>
    <property type="molecule type" value="Genomic_DNA"/>
</dbReference>
<feature type="transmembrane region" description="Helical" evidence="1">
    <location>
        <begin position="219"/>
        <end position="240"/>
    </location>
</feature>
<dbReference type="InterPro" id="IPR017946">
    <property type="entry name" value="PLC-like_Pdiesterase_TIM-brl"/>
</dbReference>
<dbReference type="PANTHER" id="PTHR46211:SF8">
    <property type="entry name" value="PHOSPHODIESTERASE"/>
    <property type="match status" value="1"/>
</dbReference>
<proteinExistence type="predicted"/>